<evidence type="ECO:0000256" key="8">
    <source>
        <dbReference type="PIRSR" id="PIRSR623612-1"/>
    </source>
</evidence>
<dbReference type="GO" id="GO:0005576">
    <property type="term" value="C:extracellular region"/>
    <property type="evidence" value="ECO:0007669"/>
    <property type="project" value="UniProtKB-SubCell"/>
</dbReference>
<keyword evidence="6 9" id="KW-0862">Zinc</keyword>
<dbReference type="PANTHER" id="PTHR33794:SF1">
    <property type="entry name" value="BACILLOLYSIN"/>
    <property type="match status" value="1"/>
</dbReference>
<feature type="chain" id="PRO_5023155921" description="Neutral metalloproteinase" evidence="9">
    <location>
        <begin position="27"/>
        <end position="512"/>
    </location>
</feature>
<dbReference type="SUPFAM" id="SSF55486">
    <property type="entry name" value="Metalloproteases ('zincins'), catalytic domain"/>
    <property type="match status" value="1"/>
</dbReference>
<comment type="function">
    <text evidence="9">Extracellular zinc metalloprotease.</text>
</comment>
<feature type="domain" description="FTP" evidence="12">
    <location>
        <begin position="64"/>
        <end position="114"/>
    </location>
</feature>
<dbReference type="PANTHER" id="PTHR33794">
    <property type="entry name" value="BACILLOLYSIN"/>
    <property type="match status" value="1"/>
</dbReference>
<dbReference type="EMBL" id="FNGW01000011">
    <property type="protein sequence ID" value="SDM42007.1"/>
    <property type="molecule type" value="Genomic_DNA"/>
</dbReference>
<evidence type="ECO:0000259" key="12">
    <source>
        <dbReference type="Pfam" id="PF07504"/>
    </source>
</evidence>
<dbReference type="InterPro" id="IPR011096">
    <property type="entry name" value="FTP_domain"/>
</dbReference>
<dbReference type="InterPro" id="IPR050728">
    <property type="entry name" value="Zinc_Metalloprotease_M4"/>
</dbReference>
<sequence length="512" mass="56898">MFKRNLAILTIAGLSCGILAPTASYADSQTKEELPQAYNVKADQDLNEVLKNMPDDYKVKDNADQYQLVKKEKDDLGFTHYTLKPKAEGYFAEAAEVKIHTDKTGKVVFVNGDLDQGKLEVKNETKINQNKAIELAFKSIEKSRDEVKNLSGKDAVQDAKIVVDEKTNRAVYALDLAYTLPEAAHWIIKVDAENGNIIEKQNVLEEASQVTGSGIGSDGQVKSPLKMTEDNGKYVLLDTTHKGKIGTMGFESFQGDSIIGTLVSNIKSFFDQDKFKAAVDAHYFTDQVYQYYKDVHNRESYDGQGSDINSYVNVPDPDTGGNWSNAAWTGAEMIYGDGDQVTENSFTAANDVIAHEITHGVTSSSADLVYKYQPGALNESFSDVFGYFVDSDDWTMGEDLYKTPNTAIRDLKDPKKYDQPDNMKDYKNYSIKYDNGGVHINSGIPNKAAYNTITKLGKEKSEQIYYRALTKYLTRQSNFSDASRALIQSAKDLYGQKDADAVKAAWNEVGVK</sequence>
<feature type="domain" description="Peptidase M4 C-terminal" evidence="11">
    <location>
        <begin position="366"/>
        <end position="511"/>
    </location>
</feature>
<feature type="domain" description="Peptidase M4" evidence="10">
    <location>
        <begin position="212"/>
        <end position="363"/>
    </location>
</feature>
<organism evidence="13 14">
    <name type="scientific">Romboutsia lituseburensis DSM 797</name>
    <dbReference type="NCBI Taxonomy" id="1121325"/>
    <lineage>
        <taxon>Bacteria</taxon>
        <taxon>Bacillati</taxon>
        <taxon>Bacillota</taxon>
        <taxon>Clostridia</taxon>
        <taxon>Peptostreptococcales</taxon>
        <taxon>Peptostreptococcaceae</taxon>
        <taxon>Romboutsia</taxon>
    </lineage>
</organism>
<dbReference type="STRING" id="1121325.SAMN04515677_11174"/>
<proteinExistence type="inferred from homology"/>
<feature type="active site" description="Proton donor" evidence="8">
    <location>
        <position position="439"/>
    </location>
</feature>
<dbReference type="PRINTS" id="PR00730">
    <property type="entry name" value="THERMOLYSIN"/>
</dbReference>
<evidence type="ECO:0000256" key="6">
    <source>
        <dbReference type="ARBA" id="ARBA00022833"/>
    </source>
</evidence>
<dbReference type="Pfam" id="PF02868">
    <property type="entry name" value="Peptidase_M4_C"/>
    <property type="match status" value="1"/>
</dbReference>
<dbReference type="AlphaFoldDB" id="A0A1G9T315"/>
<reference evidence="13 14" key="1">
    <citation type="submission" date="2016-10" db="EMBL/GenBank/DDBJ databases">
        <authorList>
            <person name="de Groot N.N."/>
        </authorList>
    </citation>
    <scope>NUCLEOTIDE SEQUENCE [LARGE SCALE GENOMIC DNA]</scope>
    <source>
        <strain evidence="13 14">DSM 797</strain>
    </source>
</reference>
<evidence type="ECO:0000256" key="5">
    <source>
        <dbReference type="ARBA" id="ARBA00022801"/>
    </source>
</evidence>
<evidence type="ECO:0000256" key="2">
    <source>
        <dbReference type="ARBA" id="ARBA00022670"/>
    </source>
</evidence>
<keyword evidence="2 9" id="KW-0645">Protease</keyword>
<dbReference type="GO" id="GO:0004222">
    <property type="term" value="F:metalloendopeptidase activity"/>
    <property type="evidence" value="ECO:0007669"/>
    <property type="project" value="UniProtKB-UniRule"/>
</dbReference>
<dbReference type="InterPro" id="IPR023612">
    <property type="entry name" value="Peptidase_M4"/>
</dbReference>
<evidence type="ECO:0000256" key="3">
    <source>
        <dbReference type="ARBA" id="ARBA00022723"/>
    </source>
</evidence>
<protein>
    <recommendedName>
        <fullName evidence="9">Neutral metalloproteinase</fullName>
        <ecNumber evidence="9">3.4.24.-</ecNumber>
    </recommendedName>
</protein>
<dbReference type="InterPro" id="IPR013856">
    <property type="entry name" value="Peptidase_M4_domain"/>
</dbReference>
<dbReference type="InterPro" id="IPR001570">
    <property type="entry name" value="Peptidase_M4_C_domain"/>
</dbReference>
<gene>
    <name evidence="13" type="ORF">SAMN04515677_11174</name>
</gene>
<keyword evidence="5 9" id="KW-0378">Hydrolase</keyword>
<evidence type="ECO:0000313" key="13">
    <source>
        <dbReference type="EMBL" id="SDM42007.1"/>
    </source>
</evidence>
<dbReference type="Pfam" id="PF07504">
    <property type="entry name" value="FTP"/>
    <property type="match status" value="1"/>
</dbReference>
<comment type="subcellular location">
    <subcellularLocation>
        <location evidence="9">Secreted</location>
    </subcellularLocation>
</comment>
<comment type="similarity">
    <text evidence="1 9">Belongs to the peptidase M4 family.</text>
</comment>
<dbReference type="CDD" id="cd09597">
    <property type="entry name" value="M4_TLP"/>
    <property type="match status" value="1"/>
</dbReference>
<comment type="cofactor">
    <cofactor evidence="9">
        <name>Zn(2+)</name>
        <dbReference type="ChEBI" id="CHEBI:29105"/>
    </cofactor>
</comment>
<evidence type="ECO:0000256" key="1">
    <source>
        <dbReference type="ARBA" id="ARBA00009388"/>
    </source>
</evidence>
<dbReference type="GO" id="GO:0006508">
    <property type="term" value="P:proteolysis"/>
    <property type="evidence" value="ECO:0007669"/>
    <property type="project" value="UniProtKB-KW"/>
</dbReference>
<accession>A0A1G9T315</accession>
<evidence type="ECO:0000256" key="9">
    <source>
        <dbReference type="RuleBase" id="RU366073"/>
    </source>
</evidence>
<dbReference type="Pfam" id="PF01447">
    <property type="entry name" value="Peptidase_M4"/>
    <property type="match status" value="1"/>
</dbReference>
<evidence type="ECO:0000256" key="7">
    <source>
        <dbReference type="ARBA" id="ARBA00023049"/>
    </source>
</evidence>
<evidence type="ECO:0000256" key="4">
    <source>
        <dbReference type="ARBA" id="ARBA00022729"/>
    </source>
</evidence>
<dbReference type="GO" id="GO:0046872">
    <property type="term" value="F:metal ion binding"/>
    <property type="evidence" value="ECO:0007669"/>
    <property type="project" value="UniProtKB-UniRule"/>
</dbReference>
<evidence type="ECO:0000259" key="11">
    <source>
        <dbReference type="Pfam" id="PF02868"/>
    </source>
</evidence>
<name>A0A1G9T315_9FIRM</name>
<feature type="signal peptide" evidence="9">
    <location>
        <begin position="1"/>
        <end position="26"/>
    </location>
</feature>
<keyword evidence="9" id="KW-0964">Secreted</keyword>
<dbReference type="EC" id="3.4.24.-" evidence="9"/>
<keyword evidence="14" id="KW-1185">Reference proteome</keyword>
<dbReference type="RefSeq" id="WP_092727480.1">
    <property type="nucleotide sequence ID" value="NZ_FNGW01000011.1"/>
</dbReference>
<keyword evidence="4 9" id="KW-0732">Signal</keyword>
<keyword evidence="3" id="KW-0479">Metal-binding</keyword>
<keyword evidence="7 9" id="KW-0482">Metalloprotease</keyword>
<evidence type="ECO:0000259" key="10">
    <source>
        <dbReference type="Pfam" id="PF01447"/>
    </source>
</evidence>
<dbReference type="InterPro" id="IPR027268">
    <property type="entry name" value="Peptidase_M4/M1_CTD_sf"/>
</dbReference>
<dbReference type="Gene3D" id="3.10.170.10">
    <property type="match status" value="1"/>
</dbReference>
<dbReference type="Gene3D" id="1.10.390.10">
    <property type="entry name" value="Neutral Protease Domain 2"/>
    <property type="match status" value="1"/>
</dbReference>
<dbReference type="Proteomes" id="UP000199068">
    <property type="component" value="Unassembled WGS sequence"/>
</dbReference>
<feature type="active site" evidence="8">
    <location>
        <position position="356"/>
    </location>
</feature>
<dbReference type="PROSITE" id="PS51257">
    <property type="entry name" value="PROKAR_LIPOPROTEIN"/>
    <property type="match status" value="1"/>
</dbReference>
<evidence type="ECO:0000313" key="14">
    <source>
        <dbReference type="Proteomes" id="UP000199068"/>
    </source>
</evidence>